<name>A0A6F8YA07_9ACTN</name>
<keyword evidence="8" id="KW-1185">Reference proteome</keyword>
<dbReference type="Gene3D" id="3.40.50.300">
    <property type="entry name" value="P-loop containing nucleotide triphosphate hydrolases"/>
    <property type="match status" value="2"/>
</dbReference>
<evidence type="ECO:0000259" key="6">
    <source>
        <dbReference type="PROSITE" id="PS51643"/>
    </source>
</evidence>
<evidence type="ECO:0000256" key="4">
    <source>
        <dbReference type="ARBA" id="ARBA00022840"/>
    </source>
</evidence>
<dbReference type="Pfam" id="PF22590">
    <property type="entry name" value="Cas3-like_C_2"/>
    <property type="match status" value="1"/>
</dbReference>
<evidence type="ECO:0000256" key="2">
    <source>
        <dbReference type="ARBA" id="ARBA00022801"/>
    </source>
</evidence>
<dbReference type="GO" id="GO:0005524">
    <property type="term" value="F:ATP binding"/>
    <property type="evidence" value="ECO:0007669"/>
    <property type="project" value="UniProtKB-KW"/>
</dbReference>
<dbReference type="SUPFAM" id="SSF109604">
    <property type="entry name" value="HD-domain/PDEase-like"/>
    <property type="match status" value="1"/>
</dbReference>
<reference evidence="7 8" key="1">
    <citation type="submission" date="2020-03" db="EMBL/GenBank/DDBJ databases">
        <title>Whole genome shotgun sequence of Phytohabitans suffuscus NBRC 105367.</title>
        <authorList>
            <person name="Komaki H."/>
            <person name="Tamura T."/>
        </authorList>
    </citation>
    <scope>NUCLEOTIDE SEQUENCE [LARGE SCALE GENOMIC DNA]</scope>
    <source>
        <strain evidence="7 8">NBRC 105367</strain>
    </source>
</reference>
<dbReference type="KEGG" id="psuu:Psuf_002480"/>
<gene>
    <name evidence="7" type="ORF">Psuf_002480</name>
</gene>
<dbReference type="EMBL" id="AP022871">
    <property type="protein sequence ID" value="BCB82935.1"/>
    <property type="molecule type" value="Genomic_DNA"/>
</dbReference>
<dbReference type="InterPro" id="IPR006483">
    <property type="entry name" value="CRISPR-assoc_Cas3_HD"/>
</dbReference>
<proteinExistence type="predicted"/>
<dbReference type="AlphaFoldDB" id="A0A6F8YA07"/>
<accession>A0A6F8YA07</accession>
<keyword evidence="3" id="KW-0347">Helicase</keyword>
<evidence type="ECO:0000256" key="1">
    <source>
        <dbReference type="ARBA" id="ARBA00022741"/>
    </source>
</evidence>
<evidence type="ECO:0000256" key="3">
    <source>
        <dbReference type="ARBA" id="ARBA00022806"/>
    </source>
</evidence>
<dbReference type="RefSeq" id="WP_173152832.1">
    <property type="nucleotide sequence ID" value="NZ_AP022871.1"/>
</dbReference>
<dbReference type="GO" id="GO:0016787">
    <property type="term" value="F:hydrolase activity"/>
    <property type="evidence" value="ECO:0007669"/>
    <property type="project" value="UniProtKB-KW"/>
</dbReference>
<evidence type="ECO:0000313" key="7">
    <source>
        <dbReference type="EMBL" id="BCB82935.1"/>
    </source>
</evidence>
<dbReference type="PROSITE" id="PS51643">
    <property type="entry name" value="HD_CAS3"/>
    <property type="match status" value="1"/>
</dbReference>
<keyword evidence="5" id="KW-0051">Antiviral defense</keyword>
<keyword evidence="2" id="KW-0378">Hydrolase</keyword>
<dbReference type="SUPFAM" id="SSF52540">
    <property type="entry name" value="P-loop containing nucleoside triphosphate hydrolases"/>
    <property type="match status" value="1"/>
</dbReference>
<dbReference type="GO" id="GO:0051607">
    <property type="term" value="P:defense response to virus"/>
    <property type="evidence" value="ECO:0007669"/>
    <property type="project" value="UniProtKB-KW"/>
</dbReference>
<sequence length="925" mass="101246">MSIERADFGAFFESVHDGHRPFRWQERLLDHILHTGRWPDQLVAPTGAGKTSVIDIHVFAVALMASGHSVRVPRRLALVVDRRALVDDQHEHAKSVANQLAEVRGGRTVLARVADALDSLRRQPKGQNGPPMWTALLRGGVPPSREWLDDPVGCAVLCATPDMWGSRLLLSGYGSRSQAWPREAGLLAYDTVAVVDEAHLSQQLVTTARRVTELAAIAEEPLGVPILQVVETTATPRADAGVAVGVEPNDLDMDEPLRQRLTAPKPVRLLPLASWPIPPGGAARKAGITALADEAVRLHQEHGSTVGCFVNTVAVAAAVAEDLRTRGLRTELVCGRLRPYDVARLRPPNSTLLSIAGDDTVDVLVSTQTLEVGVDLDLKAAVTELAPGGAIAQRAGRVNRLGLRPTAVTVAVPATDMPAAAQSGPYLRDDLAAARVWLTERQSNPAGLAPWALRESRPPVAALRRDLLQRLELAQAWHLARTSDDLAAPQDDLDLWLSDDTEEPEHEFGLVVRRALPDDEADAVRLIEALPPRKHEVFRVSIRRAAEIRSRLKPGSVLVRPGDDQPRPLTDGDRIRPGDLLVIDDTTELFIGEVVDPHGTDRVADVLDALDKPGPGEVVLRIERDTAAHRRLLDAVAANTENPDDPDPLEIARLLREPDPLEIARLLRVHRQELAPLPMVIAAADLLERPEGEPAGAEVRLHWQEPDDNGKQKLLRLIVIDLRKAAADAELRQEWNPRRKRVPLYQHAEAVAERAEAVATGLGLAAELAETLRLAGLHHDDGKADERFQRSLYHGSAPPEPLAKSGVRDTRIRRRLRERSGLPTRWRHEQLSVVHAWPALSTLDEARRELAARLIGTSHGHGRHSFPHTSEQLASDAGEIAASLFDEGLWDELIERTHVRWGVWGCAYLEALLRAADGQVSAEGS</sequence>
<feature type="domain" description="HD Cas3-type" evidence="6">
    <location>
        <begin position="737"/>
        <end position="920"/>
    </location>
</feature>
<dbReference type="GO" id="GO:0004386">
    <property type="term" value="F:helicase activity"/>
    <property type="evidence" value="ECO:0007669"/>
    <property type="project" value="UniProtKB-KW"/>
</dbReference>
<dbReference type="InterPro" id="IPR054712">
    <property type="entry name" value="Cas3-like_dom"/>
</dbReference>
<protein>
    <recommendedName>
        <fullName evidence="6">HD Cas3-type domain-containing protein</fullName>
    </recommendedName>
</protein>
<dbReference type="NCBIfam" id="TIGR02621">
    <property type="entry name" value="cas3_GSU0051"/>
    <property type="match status" value="1"/>
</dbReference>
<dbReference type="InterPro" id="IPR013444">
    <property type="entry name" value="Helicase_Cas3_CRISPR-ass_Anaes"/>
</dbReference>
<organism evidence="7 8">
    <name type="scientific">Phytohabitans suffuscus</name>
    <dbReference type="NCBI Taxonomy" id="624315"/>
    <lineage>
        <taxon>Bacteria</taxon>
        <taxon>Bacillati</taxon>
        <taxon>Actinomycetota</taxon>
        <taxon>Actinomycetes</taxon>
        <taxon>Micromonosporales</taxon>
        <taxon>Micromonosporaceae</taxon>
    </lineage>
</organism>
<evidence type="ECO:0000313" key="8">
    <source>
        <dbReference type="Proteomes" id="UP000503011"/>
    </source>
</evidence>
<reference evidence="7 8" key="2">
    <citation type="submission" date="2020-03" db="EMBL/GenBank/DDBJ databases">
        <authorList>
            <person name="Ichikawa N."/>
            <person name="Kimura A."/>
            <person name="Kitahashi Y."/>
            <person name="Uohara A."/>
        </authorList>
    </citation>
    <scope>NUCLEOTIDE SEQUENCE [LARGE SCALE GENOMIC DNA]</scope>
    <source>
        <strain evidence="7 8">NBRC 105367</strain>
    </source>
</reference>
<keyword evidence="4" id="KW-0067">ATP-binding</keyword>
<dbReference type="Proteomes" id="UP000503011">
    <property type="component" value="Chromosome"/>
</dbReference>
<dbReference type="InterPro" id="IPR027417">
    <property type="entry name" value="P-loop_NTPase"/>
</dbReference>
<keyword evidence="1" id="KW-0547">Nucleotide-binding</keyword>
<evidence type="ECO:0000256" key="5">
    <source>
        <dbReference type="ARBA" id="ARBA00023118"/>
    </source>
</evidence>